<evidence type="ECO:0000256" key="2">
    <source>
        <dbReference type="HAMAP-Rule" id="MF_01103"/>
    </source>
</evidence>
<dbReference type="EMBL" id="LTAO01000001">
    <property type="protein sequence ID" value="KYG34936.1"/>
    <property type="molecule type" value="Genomic_DNA"/>
</dbReference>
<feature type="region of interest" description="Disordered" evidence="3">
    <location>
        <begin position="1"/>
        <end position="30"/>
    </location>
</feature>
<comment type="subcellular location">
    <subcellularLocation>
        <location evidence="2">Cytoplasm</location>
    </subcellularLocation>
</comment>
<evidence type="ECO:0000256" key="1">
    <source>
        <dbReference type="ARBA" id="ARBA00022490"/>
    </source>
</evidence>
<evidence type="ECO:0000313" key="4">
    <source>
        <dbReference type="EMBL" id="KYG34936.1"/>
    </source>
</evidence>
<comment type="caution">
    <text evidence="4">The sequence shown here is derived from an EMBL/GenBank/DDBJ whole genome shotgun (WGS) entry which is preliminary data.</text>
</comment>
<dbReference type="InterPro" id="IPR009242">
    <property type="entry name" value="DUF896"/>
</dbReference>
<dbReference type="STRING" id="519424.AZF04_00975"/>
<name>A0A161PKW2_9BACI</name>
<dbReference type="GO" id="GO:0005737">
    <property type="term" value="C:cytoplasm"/>
    <property type="evidence" value="ECO:0007669"/>
    <property type="project" value="UniProtKB-SubCell"/>
</dbReference>
<keyword evidence="5" id="KW-1185">Reference proteome</keyword>
<dbReference type="RefSeq" id="WP_061947189.1">
    <property type="nucleotide sequence ID" value="NZ_LTAO01000001.1"/>
</dbReference>
<dbReference type="AlphaFoldDB" id="A0A161PKW2"/>
<evidence type="ECO:0000256" key="3">
    <source>
        <dbReference type="SAM" id="MobiDB-lite"/>
    </source>
</evidence>
<dbReference type="PANTHER" id="PTHR37300">
    <property type="entry name" value="UPF0291 PROTEIN CBO2609/CLC_2481"/>
    <property type="match status" value="1"/>
</dbReference>
<protein>
    <recommendedName>
        <fullName evidence="2">UPF0291 protein AZF04_00975</fullName>
    </recommendedName>
</protein>
<organism evidence="4 5">
    <name type="scientific">Alkalihalobacillus trypoxylicola</name>
    <dbReference type="NCBI Taxonomy" id="519424"/>
    <lineage>
        <taxon>Bacteria</taxon>
        <taxon>Bacillati</taxon>
        <taxon>Bacillota</taxon>
        <taxon>Bacilli</taxon>
        <taxon>Bacillales</taxon>
        <taxon>Bacillaceae</taxon>
        <taxon>Alkalihalobacillus</taxon>
    </lineage>
</organism>
<feature type="compositionally biased region" description="Basic and acidic residues" evidence="3">
    <location>
        <begin position="1"/>
        <end position="15"/>
    </location>
</feature>
<reference evidence="4" key="1">
    <citation type="submission" date="2016-02" db="EMBL/GenBank/DDBJ databases">
        <title>Genome sequence of Bacillus trypoxylicola KCTC 13244(T).</title>
        <authorList>
            <person name="Jeong H."/>
            <person name="Park S.-H."/>
            <person name="Choi S.-K."/>
        </authorList>
    </citation>
    <scope>NUCLEOTIDE SEQUENCE [LARGE SCALE GENOMIC DNA]</scope>
    <source>
        <strain evidence="4">KCTC 13244</strain>
    </source>
</reference>
<evidence type="ECO:0000313" key="5">
    <source>
        <dbReference type="Proteomes" id="UP000075806"/>
    </source>
</evidence>
<feature type="region of interest" description="Disordered" evidence="3">
    <location>
        <begin position="57"/>
        <end position="79"/>
    </location>
</feature>
<proteinExistence type="inferred from homology"/>
<comment type="similarity">
    <text evidence="2">Belongs to the UPF0291 family.</text>
</comment>
<dbReference type="Pfam" id="PF05979">
    <property type="entry name" value="DUF896"/>
    <property type="match status" value="1"/>
</dbReference>
<dbReference type="Gene3D" id="1.10.287.540">
    <property type="entry name" value="Helix hairpin bin"/>
    <property type="match status" value="1"/>
</dbReference>
<dbReference type="PANTHER" id="PTHR37300:SF2">
    <property type="entry name" value="UPF0291 PROTEIN BC_1827"/>
    <property type="match status" value="1"/>
</dbReference>
<dbReference type="Proteomes" id="UP000075806">
    <property type="component" value="Unassembled WGS sequence"/>
</dbReference>
<keyword evidence="1 2" id="KW-0963">Cytoplasm</keyword>
<dbReference type="HAMAP" id="MF_01103">
    <property type="entry name" value="UPF0291"/>
    <property type="match status" value="1"/>
</dbReference>
<dbReference type="OrthoDB" id="390105at2"/>
<dbReference type="SUPFAM" id="SSF158221">
    <property type="entry name" value="YnzC-like"/>
    <property type="match status" value="1"/>
</dbReference>
<gene>
    <name evidence="4" type="ORF">AZF04_00975</name>
</gene>
<accession>A0A161PKW2</accession>
<sequence>MLSKDKIDRINELSKRAKAGGLTKSEEKEQHKLRQEYLNTFRNSFKNQLHNVKVVDEKGDDVTPNALRESKKTYRGFQQ</sequence>